<feature type="transmembrane region" description="Helical" evidence="1">
    <location>
        <begin position="320"/>
        <end position="341"/>
    </location>
</feature>
<keyword evidence="1" id="KW-0812">Transmembrane</keyword>
<feature type="transmembrane region" description="Helical" evidence="1">
    <location>
        <begin position="210"/>
        <end position="229"/>
    </location>
</feature>
<feature type="transmembrane region" description="Helical" evidence="1">
    <location>
        <begin position="376"/>
        <end position="396"/>
    </location>
</feature>
<keyword evidence="1" id="KW-1133">Transmembrane helix</keyword>
<feature type="transmembrane region" description="Helical" evidence="1">
    <location>
        <begin position="69"/>
        <end position="88"/>
    </location>
</feature>
<protein>
    <recommendedName>
        <fullName evidence="4">Glycosyltransferase RgtA/B/C/D-like domain-containing protein</fullName>
    </recommendedName>
</protein>
<dbReference type="STRING" id="1797737.A2196_00935"/>
<proteinExistence type="predicted"/>
<reference evidence="2 3" key="1">
    <citation type="journal article" date="2016" name="Nat. Commun.">
        <title>Thousands of microbial genomes shed light on interconnected biogeochemical processes in an aquifer system.</title>
        <authorList>
            <person name="Anantharaman K."/>
            <person name="Brown C.T."/>
            <person name="Hug L.A."/>
            <person name="Sharon I."/>
            <person name="Castelle C.J."/>
            <person name="Probst A.J."/>
            <person name="Thomas B.C."/>
            <person name="Singh A."/>
            <person name="Wilkins M.J."/>
            <person name="Karaoz U."/>
            <person name="Brodie E.L."/>
            <person name="Williams K.H."/>
            <person name="Hubbard S.S."/>
            <person name="Banfield J.F."/>
        </authorList>
    </citation>
    <scope>NUCLEOTIDE SEQUENCE [LARGE SCALE GENOMIC DNA]</scope>
</reference>
<comment type="caution">
    <text evidence="2">The sequence shown here is derived from an EMBL/GenBank/DDBJ whole genome shotgun (WGS) entry which is preliminary data.</text>
</comment>
<name>A0A1F5HAZ6_9BACT</name>
<evidence type="ECO:0000313" key="2">
    <source>
        <dbReference type="EMBL" id="OGE01259.1"/>
    </source>
</evidence>
<sequence length="406" mass="46622">MGKINLSYLAPLTVFIFAVFSGFIIHQATWFNVDKHFSLLAESFLHNDLFLSPNNLPNGDFVDFFGKQYLFFGPIPSILLMPFVFIWGKNFPQITLSITSLVIVYLSIFLLCRKLQFTKIDAFWLANFFVFGTVLYFVGLVNISAYVVQTIGTAFVVLALLEYFTKRRWFVIGLLIAAAGATRITLFGMTVFFLFEIIRLRQKLHLGRSFIFLLIPIFFSVSMLGLYNFRRFHSVSDTGYTRNVTVLDKNYLNNQEGFFSLKHIPANLYVLLLMPPEPVLKDGVQFVLKFPYLKVNHLGMAILFTSPLFLYLLKARKAPYTMPAIIGIIVLLIPSLVYFGIGISQFGYRYSLDFLPLLFLLLATSFKNGLPVFAKILITFGIIFDVFYMSNIWGTYPLLSFFDYLR</sequence>
<evidence type="ECO:0000313" key="3">
    <source>
        <dbReference type="Proteomes" id="UP000176751"/>
    </source>
</evidence>
<feature type="transmembrane region" description="Helical" evidence="1">
    <location>
        <begin position="124"/>
        <end position="149"/>
    </location>
</feature>
<evidence type="ECO:0008006" key="4">
    <source>
        <dbReference type="Google" id="ProtNLM"/>
    </source>
</evidence>
<feature type="transmembrane region" description="Helical" evidence="1">
    <location>
        <begin position="295"/>
        <end position="313"/>
    </location>
</feature>
<gene>
    <name evidence="2" type="ORF">A2196_00935</name>
</gene>
<keyword evidence="1" id="KW-0472">Membrane</keyword>
<evidence type="ECO:0000256" key="1">
    <source>
        <dbReference type="SAM" id="Phobius"/>
    </source>
</evidence>
<feature type="transmembrane region" description="Helical" evidence="1">
    <location>
        <begin position="169"/>
        <end position="198"/>
    </location>
</feature>
<feature type="transmembrane region" description="Helical" evidence="1">
    <location>
        <begin position="94"/>
        <end position="112"/>
    </location>
</feature>
<dbReference type="AlphaFoldDB" id="A0A1F5HAZ6"/>
<feature type="transmembrane region" description="Helical" evidence="1">
    <location>
        <begin position="6"/>
        <end position="25"/>
    </location>
</feature>
<dbReference type="Proteomes" id="UP000176751">
    <property type="component" value="Unassembled WGS sequence"/>
</dbReference>
<accession>A0A1F5HAZ6</accession>
<dbReference type="EMBL" id="MFCA01000029">
    <property type="protein sequence ID" value="OGE01259.1"/>
    <property type="molecule type" value="Genomic_DNA"/>
</dbReference>
<organism evidence="2 3">
    <name type="scientific">Candidatus Curtissbacteria bacterium RIFOXYA1_FULL_41_14</name>
    <dbReference type="NCBI Taxonomy" id="1797737"/>
    <lineage>
        <taxon>Bacteria</taxon>
        <taxon>Candidatus Curtissiibacteriota</taxon>
    </lineage>
</organism>